<organism evidence="2 3">
    <name type="scientific">Entomomonas asaccharolytica</name>
    <dbReference type="NCBI Taxonomy" id="2785331"/>
    <lineage>
        <taxon>Bacteria</taxon>
        <taxon>Pseudomonadati</taxon>
        <taxon>Pseudomonadota</taxon>
        <taxon>Gammaproteobacteria</taxon>
        <taxon>Pseudomonadales</taxon>
        <taxon>Pseudomonadaceae</taxon>
        <taxon>Entomomonas</taxon>
    </lineage>
</organism>
<dbReference type="EMBL" id="CP067393">
    <property type="protein sequence ID" value="QQP84672.1"/>
    <property type="molecule type" value="Genomic_DNA"/>
</dbReference>
<protein>
    <submittedName>
        <fullName evidence="2">Uncharacterized protein</fullName>
    </submittedName>
</protein>
<dbReference type="AlphaFoldDB" id="A0A974NDX2"/>
<dbReference type="RefSeq" id="WP_201090569.1">
    <property type="nucleotide sequence ID" value="NZ_CP067393.1"/>
</dbReference>
<feature type="signal peptide" evidence="1">
    <location>
        <begin position="1"/>
        <end position="23"/>
    </location>
</feature>
<accession>A0A974NDX2</accession>
<evidence type="ECO:0000256" key="1">
    <source>
        <dbReference type="SAM" id="SignalP"/>
    </source>
</evidence>
<dbReference type="KEGG" id="eaz:JHT90_09650"/>
<sequence>MVTKLLSLLGALAIILLASYANANCAILTDKQIKAVKEPLVELLQIEDTNAQYGYVPKKAIKNIEDLKTALVNLVDARLACEKGLTVNVAAIQADLLKALQLSELDEVEAIYGYDLQIMVEQPPATVGLLIVQVSFGIPCGNDNVLLGYRFRDKAWHRDLLWKSNPYQMITGAYGDYYDYLVLPIKANEPPKIVVIHGSPWCTATWEPLVFDVIKFADKQTQQATLWHRQLITYKGHSLINLTKRANGFELQADVAMIDSELLTRKGIYRYQVDGNKVTREQPTATNPRDFVDDWLLLNQDMAKRFTDKANAEQLAKLQRRLKERNGFYGAIKHCATDDLYQVEVTFNGTKEDDKEETHYFYVKPLQKGYLMHSSATKADSGCTGSDNMAK</sequence>
<evidence type="ECO:0000313" key="2">
    <source>
        <dbReference type="EMBL" id="QQP84672.1"/>
    </source>
</evidence>
<reference evidence="2 3" key="1">
    <citation type="submission" date="2021-01" db="EMBL/GenBank/DDBJ databases">
        <title>Entomomonas sp. F2A isolated from a house cricket (Acheta domesticus).</title>
        <authorList>
            <person name="Spergser J."/>
            <person name="Busse H.-J."/>
        </authorList>
    </citation>
    <scope>NUCLEOTIDE SEQUENCE [LARGE SCALE GENOMIC DNA]</scope>
    <source>
        <strain evidence="2 3">F2A</strain>
    </source>
</reference>
<name>A0A974NDX2_9GAMM</name>
<keyword evidence="1" id="KW-0732">Signal</keyword>
<feature type="chain" id="PRO_5037032475" evidence="1">
    <location>
        <begin position="24"/>
        <end position="391"/>
    </location>
</feature>
<keyword evidence="3" id="KW-1185">Reference proteome</keyword>
<evidence type="ECO:0000313" key="3">
    <source>
        <dbReference type="Proteomes" id="UP000595278"/>
    </source>
</evidence>
<proteinExistence type="predicted"/>
<gene>
    <name evidence="2" type="ORF">JHT90_09650</name>
</gene>
<dbReference type="Proteomes" id="UP000595278">
    <property type="component" value="Chromosome"/>
</dbReference>